<accession>A0A8H6WES8</accession>
<name>A0A8H6WES8_9AGAR</name>
<gene>
    <name evidence="2" type="ORF">MIND_00350800</name>
</gene>
<feature type="compositionally biased region" description="Polar residues" evidence="1">
    <location>
        <begin position="450"/>
        <end position="468"/>
    </location>
</feature>
<proteinExistence type="predicted"/>
<dbReference type="AlphaFoldDB" id="A0A8H6WES8"/>
<feature type="region of interest" description="Disordered" evidence="1">
    <location>
        <begin position="703"/>
        <end position="723"/>
    </location>
</feature>
<evidence type="ECO:0000313" key="3">
    <source>
        <dbReference type="Proteomes" id="UP000636479"/>
    </source>
</evidence>
<dbReference type="Proteomes" id="UP000636479">
    <property type="component" value="Unassembled WGS sequence"/>
</dbReference>
<reference evidence="2" key="1">
    <citation type="submission" date="2020-05" db="EMBL/GenBank/DDBJ databases">
        <title>Mycena genomes resolve the evolution of fungal bioluminescence.</title>
        <authorList>
            <person name="Tsai I.J."/>
        </authorList>
    </citation>
    <scope>NUCLEOTIDE SEQUENCE</scope>
    <source>
        <strain evidence="2">171206Taipei</strain>
    </source>
</reference>
<organism evidence="2 3">
    <name type="scientific">Mycena indigotica</name>
    <dbReference type="NCBI Taxonomy" id="2126181"/>
    <lineage>
        <taxon>Eukaryota</taxon>
        <taxon>Fungi</taxon>
        <taxon>Dikarya</taxon>
        <taxon>Basidiomycota</taxon>
        <taxon>Agaricomycotina</taxon>
        <taxon>Agaricomycetes</taxon>
        <taxon>Agaricomycetidae</taxon>
        <taxon>Agaricales</taxon>
        <taxon>Marasmiineae</taxon>
        <taxon>Mycenaceae</taxon>
        <taxon>Mycena</taxon>
    </lineage>
</organism>
<feature type="region of interest" description="Disordered" evidence="1">
    <location>
        <begin position="629"/>
        <end position="655"/>
    </location>
</feature>
<feature type="compositionally biased region" description="Polar residues" evidence="1">
    <location>
        <begin position="378"/>
        <end position="387"/>
    </location>
</feature>
<feature type="region of interest" description="Disordered" evidence="1">
    <location>
        <begin position="346"/>
        <end position="394"/>
    </location>
</feature>
<protein>
    <submittedName>
        <fullName evidence="2">WD-REPEATS-REGION domain-containing protein</fullName>
    </submittedName>
</protein>
<feature type="region of interest" description="Disordered" evidence="1">
    <location>
        <begin position="552"/>
        <end position="616"/>
    </location>
</feature>
<dbReference type="RefSeq" id="XP_037223239.1">
    <property type="nucleotide sequence ID" value="XM_037360354.1"/>
</dbReference>
<sequence length="723" mass="79288">MDEAGDILTPQQCSVRGCSKVVEVPTDPLARKPPKMCLNCRGKHRQYADSKRARRKAEKALIVGLSDGSLPLEPTPTKPAKTLLEQYPELLASLTLAERAKPKRVNKTAIVPASPSTTSEWPILYNPSSSSTLAGALGEPTPPPIPQLPLPPVETSADEKPRYCSVKGCKVIIVESIVTYPYKMCQSCRNRYRVYGVTKRKKSKTARAEHDRELKQLLDKEDERRANEGLAPLTECPEELEAYQQALVDAQSALPLPHQALTHGKPQVIMPPPDPRFVRPTLASSSSSPLRVCSVSHCHKILLGSYRFKRCEVHRQQNRMHSFIKRGRELIQKGILAEDGTVLIQPGPIKAPKSSKGKERANSEALPATSVEDDDDNQVIQPTPISKRNTKSNKDPAICKQDGCCNLIMPGTRWRTCTNCKAKWNGSRSAPSVSTDTSEIILENPAASEASFQIQSPPLSPNHSTSIPSVDEGPSGNRSWTVQTPETRTAVPIAASPLHYQHTQLPPSTPFYPFLPSPFLPAQQAMVLVPVSVPRIPNYSHGPPPVQYYTLTPAPAGYLPQPQPSSSQTEPTPTMSVSASAPAHPPVTEATPDRKTVFVPQSHPPPPNIPGRPYSRTSNEYVHYQFENGQPVKKRRFSAEQSEEQGPDISGPAGGIIDFTTNEDVVAQRRCGNHSCHRILPIGAASSLCDKCRSRMKKRQAVTKQRFRLEPKKVPQAAVSSST</sequence>
<evidence type="ECO:0000313" key="2">
    <source>
        <dbReference type="EMBL" id="KAF7309789.1"/>
    </source>
</evidence>
<feature type="compositionally biased region" description="Low complexity" evidence="1">
    <location>
        <begin position="564"/>
        <end position="574"/>
    </location>
</feature>
<keyword evidence="3" id="KW-1185">Reference proteome</keyword>
<evidence type="ECO:0000256" key="1">
    <source>
        <dbReference type="SAM" id="MobiDB-lite"/>
    </source>
</evidence>
<dbReference type="OrthoDB" id="3070249at2759"/>
<comment type="caution">
    <text evidence="2">The sequence shown here is derived from an EMBL/GenBank/DDBJ whole genome shotgun (WGS) entry which is preliminary data.</text>
</comment>
<dbReference type="EMBL" id="JACAZF010000003">
    <property type="protein sequence ID" value="KAF7309789.1"/>
    <property type="molecule type" value="Genomic_DNA"/>
</dbReference>
<dbReference type="GeneID" id="59342870"/>
<feature type="region of interest" description="Disordered" evidence="1">
    <location>
        <begin position="450"/>
        <end position="479"/>
    </location>
</feature>